<evidence type="ECO:0000313" key="1">
    <source>
        <dbReference type="EMBL" id="PIQ75034.1"/>
    </source>
</evidence>
<dbReference type="Proteomes" id="UP000229317">
    <property type="component" value="Unassembled WGS sequence"/>
</dbReference>
<dbReference type="EMBL" id="PCVO01000049">
    <property type="protein sequence ID" value="PIQ75034.1"/>
    <property type="molecule type" value="Genomic_DNA"/>
</dbReference>
<proteinExistence type="predicted"/>
<gene>
    <name evidence="1" type="ORF">COV84_03385</name>
</gene>
<sequence>MDQKKLEQVIKEYILRMIEVHKTHKGSTTDFLMDCPHCETARGMEFKEGAWTCLWTNCRYVLPVEVAPPGPEEFKQIMILKKRLNFLKRWNHLLN</sequence>
<comment type="caution">
    <text evidence="1">The sequence shown here is derived from an EMBL/GenBank/DDBJ whole genome shotgun (WGS) entry which is preliminary data.</text>
</comment>
<evidence type="ECO:0000313" key="2">
    <source>
        <dbReference type="Proteomes" id="UP000229317"/>
    </source>
</evidence>
<protein>
    <submittedName>
        <fullName evidence="1">Uncharacterized protein</fullName>
    </submittedName>
</protein>
<reference evidence="1 2" key="1">
    <citation type="submission" date="2017-09" db="EMBL/GenBank/DDBJ databases">
        <title>Depth-based differentiation of microbial function through sediment-hosted aquifers and enrichment of novel symbionts in the deep terrestrial subsurface.</title>
        <authorList>
            <person name="Probst A.J."/>
            <person name="Ladd B."/>
            <person name="Jarett J.K."/>
            <person name="Geller-Mcgrath D.E."/>
            <person name="Sieber C.M."/>
            <person name="Emerson J.B."/>
            <person name="Anantharaman K."/>
            <person name="Thomas B.C."/>
            <person name="Malmstrom R."/>
            <person name="Stieglmeier M."/>
            <person name="Klingl A."/>
            <person name="Woyke T."/>
            <person name="Ryan C.M."/>
            <person name="Banfield J.F."/>
        </authorList>
    </citation>
    <scope>NUCLEOTIDE SEQUENCE [LARGE SCALE GENOMIC DNA]</scope>
    <source>
        <strain evidence="1">CG11_big_fil_rev_8_21_14_0_20_40_15</strain>
    </source>
</reference>
<dbReference type="AlphaFoldDB" id="A0A2H0KUD8"/>
<name>A0A2H0KUD8_9BACT</name>
<accession>A0A2H0KUD8</accession>
<organism evidence="1 2">
    <name type="scientific">Candidatus Portnoybacteria bacterium CG11_big_fil_rev_8_21_14_0_20_40_15</name>
    <dbReference type="NCBI Taxonomy" id="1974817"/>
    <lineage>
        <taxon>Bacteria</taxon>
        <taxon>Candidatus Portnoyibacteriota</taxon>
    </lineage>
</organism>